<dbReference type="eggNOG" id="COG1653">
    <property type="taxonomic scope" value="Bacteria"/>
</dbReference>
<keyword evidence="2 6" id="KW-0732">Signal</keyword>
<dbReference type="InterPro" id="IPR050490">
    <property type="entry name" value="Bact_solute-bd_prot1"/>
</dbReference>
<dbReference type="Proteomes" id="UP000077856">
    <property type="component" value="Chromosome"/>
</dbReference>
<dbReference type="Pfam" id="PF01547">
    <property type="entry name" value="SBP_bac_1"/>
    <property type="match status" value="1"/>
</dbReference>
<evidence type="ECO:0000256" key="2">
    <source>
        <dbReference type="ARBA" id="ARBA00022729"/>
    </source>
</evidence>
<dbReference type="STRING" id="1196031.A361_25395"/>
<dbReference type="EMBL" id="CP015506">
    <property type="protein sequence ID" value="AND42345.1"/>
    <property type="molecule type" value="Genomic_DNA"/>
</dbReference>
<dbReference type="Gene3D" id="3.40.190.10">
    <property type="entry name" value="Periplasmic binding protein-like II"/>
    <property type="match status" value="2"/>
</dbReference>
<dbReference type="PANTHER" id="PTHR43649">
    <property type="entry name" value="ARABINOSE-BINDING PROTEIN-RELATED"/>
    <property type="match status" value="1"/>
</dbReference>
<dbReference type="InterPro" id="IPR006059">
    <property type="entry name" value="SBP"/>
</dbReference>
<name>A0A161JG56_9BACI</name>
<dbReference type="PANTHER" id="PTHR43649:SF33">
    <property type="entry name" value="POLYGALACTURONAN_RHAMNOGALACTURONAN-BINDING PROTEIN YTCQ"/>
    <property type="match status" value="1"/>
</dbReference>
<evidence type="ECO:0000313" key="8">
    <source>
        <dbReference type="Proteomes" id="UP000077856"/>
    </source>
</evidence>
<keyword evidence="1" id="KW-1003">Cell membrane</keyword>
<dbReference type="PROSITE" id="PS51257">
    <property type="entry name" value="PROKAR_LIPOPROTEIN"/>
    <property type="match status" value="1"/>
</dbReference>
<accession>A0A161JG56</accession>
<evidence type="ECO:0000256" key="4">
    <source>
        <dbReference type="ARBA" id="ARBA00023139"/>
    </source>
</evidence>
<feature type="chain" id="PRO_5038981121" evidence="6">
    <location>
        <begin position="20"/>
        <end position="492"/>
    </location>
</feature>
<organism evidence="7 8">
    <name type="scientific">Cytobacillus oceanisediminis 2691</name>
    <dbReference type="NCBI Taxonomy" id="1196031"/>
    <lineage>
        <taxon>Bacteria</taxon>
        <taxon>Bacillati</taxon>
        <taxon>Bacillota</taxon>
        <taxon>Bacilli</taxon>
        <taxon>Bacillales</taxon>
        <taxon>Bacillaceae</taxon>
        <taxon>Cytobacillus</taxon>
    </lineage>
</organism>
<dbReference type="AlphaFoldDB" id="A0A161JG56"/>
<keyword evidence="5" id="KW-0449">Lipoprotein</keyword>
<dbReference type="SUPFAM" id="SSF53850">
    <property type="entry name" value="Periplasmic binding protein-like II"/>
    <property type="match status" value="1"/>
</dbReference>
<dbReference type="RefSeq" id="WP_019380688.1">
    <property type="nucleotide sequence ID" value="NZ_CP015506.1"/>
</dbReference>
<evidence type="ECO:0000256" key="3">
    <source>
        <dbReference type="ARBA" id="ARBA00023136"/>
    </source>
</evidence>
<sequence length="492" mass="55866">MKKSLLAILSLILVLGLLAACTNKEEAGQEDKKEKGGATTIRVVMKDDNSSNPVSEKYYDAIEKGLLEDENIKVNFELVDLPQGNYAEKLNLLLNSGDIPDMIYFQGGDQAMAEQGLLEDLRPYIKESKYLKDIVQPFNEKRLENYPYLLWIKPLAPKVPVIRGDWFNKMETSKALMENPTVDNYYAFFKELVEKQPGGDKPKYAITVAGDIAEIDYMFDMAFGIDKTWLQKEDGSFEYARVSKQQKEKLEFYNKLYKEGLLDPQYLTKQWDTKEKAFFDGDAAIIPGTAGKVIDIYEGKMVQVSGEEASLVMLPPAKGQSQGYGATDVTKESRGIAVSANSENKDLVFKILDYMASPEGQMIDRFGFEGDHYNVVDGKLQLTDKYYSEWFARFWEPADYTPATPVDETTPLLSESAEKSLQSAEEFYAEDNSFIIPEEYVANWDAMQNLYMEFTTDIITGKRPISDFDKFVKEWNEAGGEQITELANKNLR</sequence>
<evidence type="ECO:0000256" key="6">
    <source>
        <dbReference type="SAM" id="SignalP"/>
    </source>
</evidence>
<keyword evidence="3" id="KW-0472">Membrane</keyword>
<proteinExistence type="predicted"/>
<reference evidence="7 8" key="1">
    <citation type="submission" date="2016-04" db="EMBL/GenBank/DDBJ databases">
        <title>Complete genome sequence of Bacillus oceanisediminis strain 2691.</title>
        <authorList>
            <person name="Jeong H."/>
            <person name="Kim H.J."/>
            <person name="Lee D.-W."/>
        </authorList>
    </citation>
    <scope>NUCLEOTIDE SEQUENCE [LARGE SCALE GENOMIC DNA]</scope>
    <source>
        <strain evidence="7 8">2691</strain>
    </source>
</reference>
<keyword evidence="4" id="KW-0564">Palmitate</keyword>
<gene>
    <name evidence="7" type="ORF">A361_25395</name>
</gene>
<protein>
    <submittedName>
        <fullName evidence="7">ABC transporter substrate-binding protein</fullName>
    </submittedName>
</protein>
<feature type="signal peptide" evidence="6">
    <location>
        <begin position="1"/>
        <end position="19"/>
    </location>
</feature>
<evidence type="ECO:0000313" key="7">
    <source>
        <dbReference type="EMBL" id="AND42345.1"/>
    </source>
</evidence>
<evidence type="ECO:0000256" key="5">
    <source>
        <dbReference type="ARBA" id="ARBA00023288"/>
    </source>
</evidence>
<dbReference type="KEGG" id="bon:A361_25395"/>
<evidence type="ECO:0000256" key="1">
    <source>
        <dbReference type="ARBA" id="ARBA00022475"/>
    </source>
</evidence>